<feature type="coiled-coil region" evidence="1">
    <location>
        <begin position="574"/>
        <end position="678"/>
    </location>
</feature>
<dbReference type="STRING" id="54.SAMN02745121_03066"/>
<evidence type="ECO:0000313" key="5">
    <source>
        <dbReference type="Proteomes" id="UP000199400"/>
    </source>
</evidence>
<dbReference type="OrthoDB" id="5482655at2"/>
<feature type="compositionally biased region" description="Acidic residues" evidence="2">
    <location>
        <begin position="928"/>
        <end position="937"/>
    </location>
</feature>
<dbReference type="EMBL" id="FOMX01000009">
    <property type="protein sequence ID" value="SFE12592.1"/>
    <property type="molecule type" value="Genomic_DNA"/>
</dbReference>
<keyword evidence="4" id="KW-0489">Methyltransferase</keyword>
<keyword evidence="1" id="KW-0175">Coiled coil</keyword>
<evidence type="ECO:0000259" key="3">
    <source>
        <dbReference type="Pfam" id="PF08241"/>
    </source>
</evidence>
<evidence type="ECO:0000256" key="1">
    <source>
        <dbReference type="SAM" id="Coils"/>
    </source>
</evidence>
<feature type="region of interest" description="Disordered" evidence="2">
    <location>
        <begin position="261"/>
        <end position="294"/>
    </location>
</feature>
<feature type="region of interest" description="Disordered" evidence="2">
    <location>
        <begin position="1008"/>
        <end position="1036"/>
    </location>
</feature>
<accession>A0A1I1XZN6</accession>
<feature type="compositionally biased region" description="Pro residues" evidence="2">
    <location>
        <begin position="266"/>
        <end position="280"/>
    </location>
</feature>
<gene>
    <name evidence="4" type="ORF">SAMN02745121_03066</name>
</gene>
<feature type="compositionally biased region" description="Low complexity" evidence="2">
    <location>
        <begin position="281"/>
        <end position="292"/>
    </location>
</feature>
<keyword evidence="4" id="KW-0808">Transferase</keyword>
<feature type="coiled-coil region" evidence="1">
    <location>
        <begin position="304"/>
        <end position="359"/>
    </location>
</feature>
<dbReference type="Proteomes" id="UP000199400">
    <property type="component" value="Unassembled WGS sequence"/>
</dbReference>
<dbReference type="PANTHER" id="PTHR23159:SF31">
    <property type="entry name" value="CENTROSOME-ASSOCIATED PROTEIN CEP250 ISOFORM X1"/>
    <property type="match status" value="1"/>
</dbReference>
<keyword evidence="5" id="KW-1185">Reference proteome</keyword>
<dbReference type="Pfam" id="PF08241">
    <property type="entry name" value="Methyltransf_11"/>
    <property type="match status" value="1"/>
</dbReference>
<name>A0A1I1XZN6_9BACT</name>
<dbReference type="PANTHER" id="PTHR23159">
    <property type="entry name" value="CENTROSOMAL PROTEIN 2"/>
    <property type="match status" value="1"/>
</dbReference>
<protein>
    <submittedName>
        <fullName evidence="4">Methyltransferase domain-containing protein</fullName>
    </submittedName>
</protein>
<dbReference type="InterPro" id="IPR013216">
    <property type="entry name" value="Methyltransf_11"/>
</dbReference>
<dbReference type="AlphaFoldDB" id="A0A1I1XZN6"/>
<dbReference type="Gene3D" id="3.40.50.150">
    <property type="entry name" value="Vaccinia Virus protein VP39"/>
    <property type="match status" value="1"/>
</dbReference>
<proteinExistence type="predicted"/>
<dbReference type="GO" id="GO:0008757">
    <property type="term" value="F:S-adenosylmethionine-dependent methyltransferase activity"/>
    <property type="evidence" value="ECO:0007669"/>
    <property type="project" value="InterPro"/>
</dbReference>
<feature type="domain" description="Methyltransferase type 11" evidence="3">
    <location>
        <begin position="63"/>
        <end position="108"/>
    </location>
</feature>
<organism evidence="4 5">
    <name type="scientific">Nannocystis exedens</name>
    <dbReference type="NCBI Taxonomy" id="54"/>
    <lineage>
        <taxon>Bacteria</taxon>
        <taxon>Pseudomonadati</taxon>
        <taxon>Myxococcota</taxon>
        <taxon>Polyangia</taxon>
        <taxon>Nannocystales</taxon>
        <taxon>Nannocystaceae</taxon>
        <taxon>Nannocystis</taxon>
    </lineage>
</organism>
<sequence length="1036" mass="114309">MYHLPAYVALERWLLQKRVAVVLPGGPEGPRRLAAAGVARVLVLGGDCPAEPGLEVWSGPLELSRLPLRDRSIDAVTCIEGGVTHDPTARHALIVEAKRVLRDGGILALGVEPDPDHLWEVEDDLRGVFAHVGAFAQLEWQGVSVAPLLPAAPGEALVPILREGLLDEPLPIQRYLLIASQSELEARLRECVIVPTGPVAPLTPTIEVVEVTVASPLPLPPEPEPEPEPEPSENTDFDLVALFAAESASALLGAPQPRVHEISAPAPMPEPEIAPEPDPAPAAATPEPEPSASVVLDPDTVAELERLREIVNNFSQERESLLAHAVKLAGELDRAREEKARTDAELHAARQRLESLQHVQEDSRMHSLAMLMRRPDADNAVATHELVDEVAPLAAPESGRATADAAIDRNRLREELARRTAELQELETRVLQQEEEIRREHLENVRLVTDVDRLREQVERSRAIEQDRVQELERLGHELRKLEVDHAELQGLYNTQEQRLRAREESGGGHGAASPADHAARQLELEKVTAQRDQLRARERAAADIVRRRDRELADATRTVRELRRSVEDHATLAAQLRGELAVLQVHIQRLEETVPSLQERLREQQRKTIEREDEAAELQRRLEEGVAEQEHLRARLRRQRQDMEALAGAKQGAEVELFRLRRELEAKHQAIDQLQQIVSLGASRMVQASGPLSDAARAEILTLRGELADQAAEHAEALARSEAEHQRIVEHERARLRRSRLEAGIRAEEMEYMLFQLDTAEQKIWEMNDATDRSAARLAAGLAQLEKQKEQYEDLADELDVTRNLLVEAQAKIAELERLLDSERARLARVSLAPATIIDGPDTSGSFDVNVDEPEPDPEDSIVAPAIRRYPGDPDPLAGIDLDDESEPVSLAARLAGGSAADSGDFDMGSLGSAEVSSPVFRLPSDVDIDSDEDMDPPPRVVVVPDEDEDEVFSIDTEWGELDDDKRHGAPRASEVTTQRIVIEVLEDEAWPNDGELEPELQALLAVRPDQAAEDGKTGPLPAAESGKAQGDKSS</sequence>
<reference evidence="5" key="1">
    <citation type="submission" date="2016-10" db="EMBL/GenBank/DDBJ databases">
        <authorList>
            <person name="Varghese N."/>
            <person name="Submissions S."/>
        </authorList>
    </citation>
    <scope>NUCLEOTIDE SEQUENCE [LARGE SCALE GENOMIC DNA]</scope>
    <source>
        <strain evidence="5">ATCC 25963</strain>
    </source>
</reference>
<feature type="region of interest" description="Disordered" evidence="2">
    <location>
        <begin position="499"/>
        <end position="518"/>
    </location>
</feature>
<feature type="region of interest" description="Disordered" evidence="2">
    <location>
        <begin position="928"/>
        <end position="952"/>
    </location>
</feature>
<feature type="coiled-coil region" evidence="1">
    <location>
        <begin position="776"/>
        <end position="834"/>
    </location>
</feature>
<evidence type="ECO:0000313" key="4">
    <source>
        <dbReference type="EMBL" id="SFE12592.1"/>
    </source>
</evidence>
<dbReference type="SUPFAM" id="SSF53335">
    <property type="entry name" value="S-adenosyl-L-methionine-dependent methyltransferases"/>
    <property type="match status" value="1"/>
</dbReference>
<dbReference type="GO" id="GO:0032259">
    <property type="term" value="P:methylation"/>
    <property type="evidence" value="ECO:0007669"/>
    <property type="project" value="UniProtKB-KW"/>
</dbReference>
<dbReference type="InterPro" id="IPR029063">
    <property type="entry name" value="SAM-dependent_MTases_sf"/>
</dbReference>
<evidence type="ECO:0000256" key="2">
    <source>
        <dbReference type="SAM" id="MobiDB-lite"/>
    </source>
</evidence>